<comment type="caution">
    <text evidence="1">The sequence shown here is derived from an EMBL/GenBank/DDBJ whole genome shotgun (WGS) entry which is preliminary data.</text>
</comment>
<evidence type="ECO:0000313" key="2">
    <source>
        <dbReference type="Proteomes" id="UP000580250"/>
    </source>
</evidence>
<protein>
    <submittedName>
        <fullName evidence="1">Uncharacterized protein</fullName>
    </submittedName>
</protein>
<reference evidence="1 2" key="1">
    <citation type="submission" date="2020-08" db="EMBL/GenBank/DDBJ databases">
        <authorList>
            <person name="Koutsovoulos G."/>
            <person name="Danchin GJ E."/>
        </authorList>
    </citation>
    <scope>NUCLEOTIDE SEQUENCE [LARGE SCALE GENOMIC DNA]</scope>
</reference>
<organism evidence="1 2">
    <name type="scientific">Meloidogyne enterolobii</name>
    <name type="common">Root-knot nematode worm</name>
    <name type="synonym">Meloidogyne mayaguensis</name>
    <dbReference type="NCBI Taxonomy" id="390850"/>
    <lineage>
        <taxon>Eukaryota</taxon>
        <taxon>Metazoa</taxon>
        <taxon>Ecdysozoa</taxon>
        <taxon>Nematoda</taxon>
        <taxon>Chromadorea</taxon>
        <taxon>Rhabditida</taxon>
        <taxon>Tylenchina</taxon>
        <taxon>Tylenchomorpha</taxon>
        <taxon>Tylenchoidea</taxon>
        <taxon>Meloidogynidae</taxon>
        <taxon>Meloidogyninae</taxon>
        <taxon>Meloidogyne</taxon>
    </lineage>
</organism>
<gene>
    <name evidence="1" type="ORF">MENT_LOCUS6174</name>
</gene>
<sequence length="101" mass="10941">MSIIPPLCNPVHASLVGSQLDKNNISSTGNAKINVGTPTVLQESEKAAAMFIPQTLGQTNFEKLLKDKCFSSMNISAKTAAGFFSNFEPPKIMNFSNMHNH</sequence>
<dbReference type="AlphaFoldDB" id="A0A6V7TZ22"/>
<dbReference type="OrthoDB" id="5888689at2759"/>
<evidence type="ECO:0000313" key="1">
    <source>
        <dbReference type="EMBL" id="CAD2139496.1"/>
    </source>
</evidence>
<dbReference type="Proteomes" id="UP000580250">
    <property type="component" value="Unassembled WGS sequence"/>
</dbReference>
<dbReference type="EMBL" id="CAJEWN010000023">
    <property type="protein sequence ID" value="CAD2139496.1"/>
    <property type="molecule type" value="Genomic_DNA"/>
</dbReference>
<proteinExistence type="predicted"/>
<name>A0A6V7TZ22_MELEN</name>
<accession>A0A6V7TZ22</accession>